<evidence type="ECO:0000256" key="1">
    <source>
        <dbReference type="ARBA" id="ARBA00012906"/>
    </source>
</evidence>
<evidence type="ECO:0000256" key="5">
    <source>
        <dbReference type="ARBA" id="ARBA00022840"/>
    </source>
</evidence>
<evidence type="ECO:0000256" key="4">
    <source>
        <dbReference type="ARBA" id="ARBA00022777"/>
    </source>
</evidence>
<gene>
    <name evidence="9" type="ORF">CVM52_23755</name>
</gene>
<evidence type="ECO:0000256" key="6">
    <source>
        <dbReference type="ARBA" id="ARBA00047615"/>
    </source>
</evidence>
<organism evidence="9 10">
    <name type="scientific">Pseudooceanicola lipolyticus</name>
    <dbReference type="NCBI Taxonomy" id="2029104"/>
    <lineage>
        <taxon>Bacteria</taxon>
        <taxon>Pseudomonadati</taxon>
        <taxon>Pseudomonadota</taxon>
        <taxon>Alphaproteobacteria</taxon>
        <taxon>Rhodobacterales</taxon>
        <taxon>Paracoccaceae</taxon>
        <taxon>Pseudooceanicola</taxon>
    </lineage>
</organism>
<evidence type="ECO:0000256" key="7">
    <source>
        <dbReference type="ARBA" id="ARBA00048478"/>
    </source>
</evidence>
<proteinExistence type="predicted"/>
<keyword evidence="4 9" id="KW-0418">Kinase</keyword>
<evidence type="ECO:0000259" key="8">
    <source>
        <dbReference type="Pfam" id="PF02224"/>
    </source>
</evidence>
<protein>
    <recommendedName>
        <fullName evidence="1">(d)CMP kinase</fullName>
        <ecNumber evidence="1">2.7.4.25</ecNumber>
    </recommendedName>
</protein>
<comment type="catalytic activity">
    <reaction evidence="6">
        <text>dCMP + ATP = dCDP + ADP</text>
        <dbReference type="Rhea" id="RHEA:25094"/>
        <dbReference type="ChEBI" id="CHEBI:30616"/>
        <dbReference type="ChEBI" id="CHEBI:57566"/>
        <dbReference type="ChEBI" id="CHEBI:58593"/>
        <dbReference type="ChEBI" id="CHEBI:456216"/>
        <dbReference type="EC" id="2.7.4.25"/>
    </reaction>
</comment>
<dbReference type="EMBL" id="PGTB01000230">
    <property type="protein sequence ID" value="PJE34153.1"/>
    <property type="molecule type" value="Genomic_DNA"/>
</dbReference>
<dbReference type="InterPro" id="IPR011994">
    <property type="entry name" value="Cytidylate_kinase_dom"/>
</dbReference>
<dbReference type="AlphaFoldDB" id="A0A2M8IUG0"/>
<dbReference type="EC" id="2.7.4.25" evidence="1"/>
<accession>A0A2M8IUG0</accession>
<reference evidence="9 10" key="1">
    <citation type="journal article" date="2018" name="Int. J. Syst. Evol. Microbiol.">
        <title>Pseudooceanicola lipolyticus sp. nov., a marine alphaproteobacterium, reclassification of Oceanicola flagellatus as Pseudooceanicola flagellatus comb. nov. and emended description of the genus Pseudooceanicola.</title>
        <authorList>
            <person name="Huang M.-M."/>
            <person name="Guo L.-L."/>
            <person name="Wu Y.-H."/>
            <person name="Lai Q.-L."/>
            <person name="Shao Z.-Z."/>
            <person name="Wang C.-S."/>
            <person name="Wu M."/>
            <person name="Xu X.-W."/>
        </authorList>
    </citation>
    <scope>NUCLEOTIDE SEQUENCE [LARGE SCALE GENOMIC DNA]</scope>
    <source>
        <strain evidence="9 10">157</strain>
    </source>
</reference>
<comment type="caution">
    <text evidence="9">The sequence shown here is derived from an EMBL/GenBank/DDBJ whole genome shotgun (WGS) entry which is preliminary data.</text>
</comment>
<dbReference type="Gene3D" id="3.40.50.300">
    <property type="entry name" value="P-loop containing nucleotide triphosphate hydrolases"/>
    <property type="match status" value="1"/>
</dbReference>
<keyword evidence="3" id="KW-0547">Nucleotide-binding</keyword>
<keyword evidence="5" id="KW-0067">ATP-binding</keyword>
<keyword evidence="10" id="KW-1185">Reference proteome</keyword>
<evidence type="ECO:0000313" key="9">
    <source>
        <dbReference type="EMBL" id="PJE34153.1"/>
    </source>
</evidence>
<feature type="non-terminal residue" evidence="9">
    <location>
        <position position="86"/>
    </location>
</feature>
<name>A0A2M8IUG0_9RHOB</name>
<dbReference type="Pfam" id="PF02224">
    <property type="entry name" value="Cytidylate_kin"/>
    <property type="match status" value="1"/>
</dbReference>
<dbReference type="Proteomes" id="UP000231553">
    <property type="component" value="Unassembled WGS sequence"/>
</dbReference>
<comment type="catalytic activity">
    <reaction evidence="7">
        <text>CMP + ATP = CDP + ADP</text>
        <dbReference type="Rhea" id="RHEA:11600"/>
        <dbReference type="ChEBI" id="CHEBI:30616"/>
        <dbReference type="ChEBI" id="CHEBI:58069"/>
        <dbReference type="ChEBI" id="CHEBI:60377"/>
        <dbReference type="ChEBI" id="CHEBI:456216"/>
        <dbReference type="EC" id="2.7.4.25"/>
    </reaction>
</comment>
<dbReference type="GO" id="GO:0036431">
    <property type="term" value="F:dCMP kinase activity"/>
    <property type="evidence" value="ECO:0007669"/>
    <property type="project" value="InterPro"/>
</dbReference>
<dbReference type="SUPFAM" id="SSF52540">
    <property type="entry name" value="P-loop containing nucleoside triphosphate hydrolases"/>
    <property type="match status" value="1"/>
</dbReference>
<dbReference type="RefSeq" id="WP_205965015.1">
    <property type="nucleotide sequence ID" value="NZ_PGTB01000230.1"/>
</dbReference>
<evidence type="ECO:0000256" key="3">
    <source>
        <dbReference type="ARBA" id="ARBA00022741"/>
    </source>
</evidence>
<keyword evidence="2" id="KW-0808">Transferase</keyword>
<dbReference type="GO" id="GO:0005524">
    <property type="term" value="F:ATP binding"/>
    <property type="evidence" value="ECO:0007669"/>
    <property type="project" value="UniProtKB-KW"/>
</dbReference>
<feature type="domain" description="Cytidylate kinase" evidence="8">
    <location>
        <begin position="5"/>
        <end position="53"/>
    </location>
</feature>
<dbReference type="InterPro" id="IPR027417">
    <property type="entry name" value="P-loop_NTPase"/>
</dbReference>
<evidence type="ECO:0000313" key="10">
    <source>
        <dbReference type="Proteomes" id="UP000231553"/>
    </source>
</evidence>
<dbReference type="GO" id="GO:0006139">
    <property type="term" value="P:nucleobase-containing compound metabolic process"/>
    <property type="evidence" value="ECO:0007669"/>
    <property type="project" value="InterPro"/>
</dbReference>
<evidence type="ECO:0000256" key="2">
    <source>
        <dbReference type="ARBA" id="ARBA00022679"/>
    </source>
</evidence>
<sequence>MSFTVAIDGPAAAGKGTISRAVANRFGLAHLDTGLLYRAVGAKVLEGMQPLEAAEALQAADLEAGNLRTSVVAEAASRVAVLPEVR</sequence>